<evidence type="ECO:0000313" key="1">
    <source>
        <dbReference type="EMBL" id="KAH9718748.1"/>
    </source>
</evidence>
<dbReference type="EMBL" id="CM039176">
    <property type="protein sequence ID" value="KAH9718748.1"/>
    <property type="molecule type" value="Genomic_DNA"/>
</dbReference>
<evidence type="ECO:0000313" key="2">
    <source>
        <dbReference type="Proteomes" id="UP000829398"/>
    </source>
</evidence>
<reference evidence="2" key="1">
    <citation type="journal article" date="2023" name="Hortic. Res.">
        <title>A chromosome-level phased genome enabling allele-level studies in sweet orange: a case study on citrus Huanglongbing tolerance.</title>
        <authorList>
            <person name="Wu B."/>
            <person name="Yu Q."/>
            <person name="Deng Z."/>
            <person name="Duan Y."/>
            <person name="Luo F."/>
            <person name="Gmitter F. Jr."/>
        </authorList>
    </citation>
    <scope>NUCLEOTIDE SEQUENCE [LARGE SCALE GENOMIC DNA]</scope>
    <source>
        <strain evidence="2">cv. Valencia</strain>
    </source>
</reference>
<sequence>MGSKADQESFLWVPEYDEPLSPQLTNLKRRGRSKKVKFDGWGSIPLIEFLQSLGKDTTQQISRYDVTDIINKYVNENKLVHSVKKKRVVSDERLLSLFGKKSFLRIKIYDLLEAHYAENQFESDDDFLFSSDEENNLFSSEKQKSRKVPLKKLCLETPKSCWAAIVPDNIKLVYLKRSLVQDLLKDSETFECKVVGSFVRVKSDPNDYLQKNSHQLLQVIGTKKVPGTDDKSTEILLKVSNFVKDIRIATLSDDNFSEEECEDLRQRVKDGLLKRPTVQELMIRMSRLSFSVVYAQESLQHFGLFWHVYLPIYETVEYVAVLVFTSKACTYFRQFGMPLRDLPMPIKVELQEKAQILHEDITKHYLERRQLLQTPVEQERLLLEIPKIIGDEELEALPLESPDNTEKGHSGFLIPIPNGPSEGNIAVDATRLPLKHLFGHIHRYVYGIQAALPKSEQLTEKENGLHLEFVAENELHFEFAAEPQKVLMERRSESKVVTPLVEIEDNKIAGGLADTQVIDLSDGEENDDLRGDNQMRETDLRRLAWHYTDPQGDIQGPFSIASLKRWWDDDYFPSDFKVWKSDQGEENAVLLSDVLKGSFPS</sequence>
<protein>
    <submittedName>
        <fullName evidence="1">Uncharacterized protein</fullName>
    </submittedName>
</protein>
<accession>A0ACB8JMA8</accession>
<comment type="caution">
    <text evidence="1">The sequence shown here is derived from an EMBL/GenBank/DDBJ whole genome shotgun (WGS) entry which is preliminary data.</text>
</comment>
<dbReference type="Proteomes" id="UP000829398">
    <property type="component" value="Chromosome 7"/>
</dbReference>
<proteinExistence type="predicted"/>
<gene>
    <name evidence="1" type="ORF">KPL71_022338</name>
</gene>
<name>A0ACB8JMA8_CITSI</name>
<keyword evidence="2" id="KW-1185">Reference proteome</keyword>
<organism evidence="1 2">
    <name type="scientific">Citrus sinensis</name>
    <name type="common">Sweet orange</name>
    <name type="synonym">Citrus aurantium var. sinensis</name>
    <dbReference type="NCBI Taxonomy" id="2711"/>
    <lineage>
        <taxon>Eukaryota</taxon>
        <taxon>Viridiplantae</taxon>
        <taxon>Streptophyta</taxon>
        <taxon>Embryophyta</taxon>
        <taxon>Tracheophyta</taxon>
        <taxon>Spermatophyta</taxon>
        <taxon>Magnoliopsida</taxon>
        <taxon>eudicotyledons</taxon>
        <taxon>Gunneridae</taxon>
        <taxon>Pentapetalae</taxon>
        <taxon>rosids</taxon>
        <taxon>malvids</taxon>
        <taxon>Sapindales</taxon>
        <taxon>Rutaceae</taxon>
        <taxon>Aurantioideae</taxon>
        <taxon>Citrus</taxon>
    </lineage>
</organism>